<reference evidence="2 3" key="1">
    <citation type="submission" date="2019-11" db="EMBL/GenBank/DDBJ databases">
        <title>Multidrug-resistant Acinetobacter baumannii moving toward extensively drug-resistant over fifteen years in South of Brazil.</title>
        <authorList>
            <person name="Fedrigo N.H."/>
            <person name="Cerdeira L."/>
            <person name="Fuga B."/>
            <person name="Marini P.V.B."/>
            <person name="Shinohara D.R."/>
            <person name="Carrara-Marroni F.E."/>
            <person name="Lincopan N."/>
            <person name="Tognim M.C.B."/>
        </authorList>
    </citation>
    <scope>NUCLEOTIDE SEQUENCE [LARGE SCALE GENOMIC DNA]</scope>
    <source>
        <strain evidence="2 3">Ac576</strain>
    </source>
</reference>
<sequence length="324" mass="37012">MKIQILETSMQNREQYDISEICTPPVWNTSIESQPGSLQFEMLDDSKVFLRNGDIIEMKIDGKLYFKGKVFSRTKSKNRQWKITAYDSTRYLKNEDTLVFNASSASSRFRTICQTQGIPHKILDNVNYNCAAVVEDKHTYYSMLEDALEETRKNYKVRYGFWDNAGTLEFFNFNRMITKLVIGDNSLMTDYDYEASIDDAANSVKVMREDKEKGKREIFVAQNAANIETWGKLQIVETVSDADLNSSQLQQQANVLLGEKNKETRTISIDALGNLGIRAGNSFILRISDLNRDNLGKDNLALVKTCKHNFKDGHSMNLKVEVVA</sequence>
<accession>A0A6I4HHD5</accession>
<evidence type="ECO:0000313" key="2">
    <source>
        <dbReference type="EMBL" id="MVM90492.1"/>
    </source>
</evidence>
<dbReference type="RefSeq" id="WP_002370820.1">
    <property type="nucleotide sequence ID" value="NZ_WPIP01000013.1"/>
</dbReference>
<evidence type="ECO:0000259" key="1">
    <source>
        <dbReference type="Pfam" id="PF24032"/>
    </source>
</evidence>
<dbReference type="AlphaFoldDB" id="A0A6I4HHD5"/>
<evidence type="ECO:0000313" key="3">
    <source>
        <dbReference type="Proteomes" id="UP000439424"/>
    </source>
</evidence>
<dbReference type="Pfam" id="PF24032">
    <property type="entry name" value="YQBQ"/>
    <property type="match status" value="1"/>
</dbReference>
<proteinExistence type="predicted"/>
<protein>
    <recommendedName>
        <fullName evidence="1">YqbQ/XkdQ domain-containing protein</fullName>
    </recommendedName>
</protein>
<organism evidence="2 3">
    <name type="scientific">Acinetobacter baumannii</name>
    <dbReference type="NCBI Taxonomy" id="470"/>
    <lineage>
        <taxon>Bacteria</taxon>
        <taxon>Pseudomonadati</taxon>
        <taxon>Pseudomonadota</taxon>
        <taxon>Gammaproteobacteria</taxon>
        <taxon>Moraxellales</taxon>
        <taxon>Moraxellaceae</taxon>
        <taxon>Acinetobacter</taxon>
        <taxon>Acinetobacter calcoaceticus/baumannii complex</taxon>
    </lineage>
</organism>
<dbReference type="EMBL" id="WPIP01000013">
    <property type="protein sequence ID" value="MVM90492.1"/>
    <property type="molecule type" value="Genomic_DNA"/>
</dbReference>
<dbReference type="SUPFAM" id="SSF69279">
    <property type="entry name" value="Phage tail proteins"/>
    <property type="match status" value="1"/>
</dbReference>
<dbReference type="InterPro" id="IPR056937">
    <property type="entry name" value="YqbQ/XkdQ"/>
</dbReference>
<feature type="domain" description="YqbQ/XkdQ" evidence="1">
    <location>
        <begin position="27"/>
        <end position="320"/>
    </location>
</feature>
<gene>
    <name evidence="2" type="ORF">GNY86_03065</name>
</gene>
<name>A0A6I4HHD5_ACIBA</name>
<comment type="caution">
    <text evidence="2">The sequence shown here is derived from an EMBL/GenBank/DDBJ whole genome shotgun (WGS) entry which is preliminary data.</text>
</comment>
<dbReference type="Proteomes" id="UP000439424">
    <property type="component" value="Unassembled WGS sequence"/>
</dbReference>